<gene>
    <name evidence="2" type="ORF">HELGO_WM3861</name>
</gene>
<reference evidence="2" key="1">
    <citation type="submission" date="2020-01" db="EMBL/GenBank/DDBJ databases">
        <authorList>
            <person name="Meier V. D."/>
            <person name="Meier V D."/>
        </authorList>
    </citation>
    <scope>NUCLEOTIDE SEQUENCE</scope>
    <source>
        <strain evidence="2">HLG_WM_MAG_04</strain>
    </source>
</reference>
<evidence type="ECO:0000313" key="2">
    <source>
        <dbReference type="EMBL" id="CAA6808390.1"/>
    </source>
</evidence>
<evidence type="ECO:0000256" key="1">
    <source>
        <dbReference type="SAM" id="SignalP"/>
    </source>
</evidence>
<sequence length="343" mass="38779">MCKRIFLLLLALSSLKAQSPNTTLTQRGGNHNAIFLNPAKLSSLSKDNQIHATFADFSLLLDDKSYDFLKELRNISSSENKNQEISQLLNENIGNILSVSANNFSSIYQNREQFSWSLGIANTLDAYFIPHSGFGSKGAMESAMEKYRIILGTVALQHENFHYGLNLKSIKKTQKNYNYSINDMLNNNSLKDYFNNEYAKSETTTALDAGILYEGFQHSLNPTLSLSVLDIGNDLTQTVGKVPTTTNIGGSLEPYQQATLNIDYLDIFKNQANSTFEDSLRIHLSHAFFNEQLKLNTGLLYNALLYGIEYDYSLFSISLHSYKLKDYIGNKERKYELSLALKW</sequence>
<keyword evidence="1" id="KW-0732">Signal</keyword>
<dbReference type="AlphaFoldDB" id="A0A6S6SM31"/>
<feature type="signal peptide" evidence="1">
    <location>
        <begin position="1"/>
        <end position="19"/>
    </location>
</feature>
<feature type="chain" id="PRO_5028155471" evidence="1">
    <location>
        <begin position="20"/>
        <end position="343"/>
    </location>
</feature>
<dbReference type="EMBL" id="CACVAX010000018">
    <property type="protein sequence ID" value="CAA6808390.1"/>
    <property type="molecule type" value="Genomic_DNA"/>
</dbReference>
<protein>
    <submittedName>
        <fullName evidence="2">Uncharacterized protein</fullName>
    </submittedName>
</protein>
<organism evidence="2">
    <name type="scientific">uncultured Sulfurovum sp</name>
    <dbReference type="NCBI Taxonomy" id="269237"/>
    <lineage>
        <taxon>Bacteria</taxon>
        <taxon>Pseudomonadati</taxon>
        <taxon>Campylobacterota</taxon>
        <taxon>Epsilonproteobacteria</taxon>
        <taxon>Campylobacterales</taxon>
        <taxon>Sulfurovaceae</taxon>
        <taxon>Sulfurovum</taxon>
        <taxon>environmental samples</taxon>
    </lineage>
</organism>
<accession>A0A6S6SM31</accession>
<name>A0A6S6SM31_9BACT</name>
<proteinExistence type="predicted"/>